<name>A0ACC0MDS7_RHOML</name>
<reference evidence="1" key="1">
    <citation type="submission" date="2022-02" db="EMBL/GenBank/DDBJ databases">
        <title>Plant Genome Project.</title>
        <authorList>
            <person name="Zhang R.-G."/>
        </authorList>
    </citation>
    <scope>NUCLEOTIDE SEQUENCE</scope>
    <source>
        <strain evidence="1">AT1</strain>
    </source>
</reference>
<organism evidence="1 2">
    <name type="scientific">Rhododendron molle</name>
    <name type="common">Chinese azalea</name>
    <name type="synonym">Azalea mollis</name>
    <dbReference type="NCBI Taxonomy" id="49168"/>
    <lineage>
        <taxon>Eukaryota</taxon>
        <taxon>Viridiplantae</taxon>
        <taxon>Streptophyta</taxon>
        <taxon>Embryophyta</taxon>
        <taxon>Tracheophyta</taxon>
        <taxon>Spermatophyta</taxon>
        <taxon>Magnoliopsida</taxon>
        <taxon>eudicotyledons</taxon>
        <taxon>Gunneridae</taxon>
        <taxon>Pentapetalae</taxon>
        <taxon>asterids</taxon>
        <taxon>Ericales</taxon>
        <taxon>Ericaceae</taxon>
        <taxon>Ericoideae</taxon>
        <taxon>Rhodoreae</taxon>
        <taxon>Rhododendron</taxon>
    </lineage>
</organism>
<keyword evidence="2" id="KW-1185">Reference proteome</keyword>
<dbReference type="Proteomes" id="UP001062846">
    <property type="component" value="Chromosome 9"/>
</dbReference>
<accession>A0ACC0MDS7</accession>
<comment type="caution">
    <text evidence="1">The sequence shown here is derived from an EMBL/GenBank/DDBJ whole genome shotgun (WGS) entry which is preliminary data.</text>
</comment>
<protein>
    <submittedName>
        <fullName evidence="1">Uncharacterized protein</fullName>
    </submittedName>
</protein>
<evidence type="ECO:0000313" key="1">
    <source>
        <dbReference type="EMBL" id="KAI8538523.1"/>
    </source>
</evidence>
<dbReference type="EMBL" id="CM046396">
    <property type="protein sequence ID" value="KAI8538523.1"/>
    <property type="molecule type" value="Genomic_DNA"/>
</dbReference>
<sequence>MAEISGGSSGNGGDDANSGLVVTGLGLAGAGTSGGDSGDDGGDQTGVPPRDSASRKASMVEDEPQRVSHTERVEFVLPVGSLSHEPTVRSDLAEFVGAAFLGRLMQDSPEVVEVVMAARAARSREISQSDEEERLIREAEARAREAEPAERAQEEGPWTHEVAVTLANSLRELSRHEFVAETYTPPDPHVFIIRAEGYRSLQKEYDEEEVLRDREQHLSRGWARV</sequence>
<evidence type="ECO:0000313" key="2">
    <source>
        <dbReference type="Proteomes" id="UP001062846"/>
    </source>
</evidence>
<gene>
    <name evidence="1" type="ORF">RHMOL_Rhmol09G0109900</name>
</gene>
<proteinExistence type="predicted"/>